<proteinExistence type="predicted"/>
<protein>
    <submittedName>
        <fullName evidence="1">Uncharacterized protein</fullName>
    </submittedName>
</protein>
<keyword evidence="2" id="KW-1185">Reference proteome</keyword>
<evidence type="ECO:0000313" key="1">
    <source>
        <dbReference type="EMBL" id="AUN96633.1"/>
    </source>
</evidence>
<name>A0A2K9NMA0_BACTC</name>
<gene>
    <name evidence="1" type="ORF">C0V70_00625</name>
</gene>
<dbReference type="OrthoDB" id="5287975at2"/>
<dbReference type="AlphaFoldDB" id="A0A2K9NMA0"/>
<sequence>MKVIMLLMFLLFSFALRAEDVDVEVEPKEGVINESFFVTFKIKASGSEEPYISFTPYGASVLGKRSQGLSISTVVINGKFTTTKEQAVVYELQAERSGQVYLRNIKVEMNGKTIPVKEVRINVLSEPRRIPDAFIEAEASKTKVYLGEGLDVNYYLYFKSSIAANDVKEFPKLNKFIKRFHHINSPVETVQYKGQVLKRILAYSARLYPEKTGTAVLDPMKISVQVYENDYSGFGFNQRARNKDLSSSRVEIEVLPLPTEGVPASFTGLVGEHEFSLSIPKSKYLVNEPIEIKLEAKGKGALENLDAPVIYADNNLEQFDTKSEVTEIGTQAAKKLFEYTLLARGPVNIAARDLALSYFDPSSGKYIEKKVSIPALEVSGTAMANSGTGGNKQEAAQAPQAQGSDDNNFLNNLFAKNTKTIEKNAIGLVAPSFKSQGRWFDRGFMVLNTILGFALVIIGLQWGLSGMKSTGPSDLHSLIKRDVKMLKKKGLNYSDLYRVLAALDKTNKMSSGGISIINVINESNLKPESKEYFRNALSFTEGGTYAQSRHSNGRNIVFEKKHFDELMKNI</sequence>
<dbReference type="RefSeq" id="WP_102241928.1">
    <property type="nucleotide sequence ID" value="NZ_CP025704.1"/>
</dbReference>
<dbReference type="EMBL" id="CP025704">
    <property type="protein sequence ID" value="AUN96633.1"/>
    <property type="molecule type" value="Genomic_DNA"/>
</dbReference>
<dbReference type="PANTHER" id="PTHR40940">
    <property type="entry name" value="PROTEIN BATD-RELATED"/>
    <property type="match status" value="1"/>
</dbReference>
<dbReference type="Proteomes" id="UP000235584">
    <property type="component" value="Chromosome"/>
</dbReference>
<dbReference type="PANTHER" id="PTHR40940:SF2">
    <property type="entry name" value="BATD"/>
    <property type="match status" value="1"/>
</dbReference>
<reference evidence="1 2" key="1">
    <citation type="submission" date="2018-01" db="EMBL/GenBank/DDBJ databases">
        <title>Complete genome sequence of Bacteriovorax stolpii DSM12778.</title>
        <authorList>
            <person name="Tang B."/>
            <person name="Chang J."/>
        </authorList>
    </citation>
    <scope>NUCLEOTIDE SEQUENCE [LARGE SCALE GENOMIC DNA]</scope>
    <source>
        <strain evidence="1 2">DSM 12778</strain>
    </source>
</reference>
<organism evidence="1 2">
    <name type="scientific">Bacteriovorax stolpii</name>
    <name type="common">Bdellovibrio stolpii</name>
    <dbReference type="NCBI Taxonomy" id="960"/>
    <lineage>
        <taxon>Bacteria</taxon>
        <taxon>Pseudomonadati</taxon>
        <taxon>Bdellovibrionota</taxon>
        <taxon>Bacteriovoracia</taxon>
        <taxon>Bacteriovoracales</taxon>
        <taxon>Bacteriovoracaceae</taxon>
        <taxon>Bacteriovorax</taxon>
    </lineage>
</organism>
<dbReference type="InterPro" id="IPR025738">
    <property type="entry name" value="BatD"/>
</dbReference>
<accession>A0A2K9NMA0</accession>
<evidence type="ECO:0000313" key="2">
    <source>
        <dbReference type="Proteomes" id="UP000235584"/>
    </source>
</evidence>
<dbReference type="KEGG" id="bsto:C0V70_00625"/>
<dbReference type="Pfam" id="PF13584">
    <property type="entry name" value="BatD"/>
    <property type="match status" value="1"/>
</dbReference>